<dbReference type="AlphaFoldDB" id="E3LZC0"/>
<sequence length="115" mass="12698">MVASTVWDEKVSEFKVSLLFIRGTLLSQSKSSNTQWSQFAQLPLNDWFLAFNGYAAHARSRVILPSVVKHTAGFSWRTVQGSASTQDSGSVTLFLIPIISPGWHQDGNPSNQNIC</sequence>
<dbReference type="Proteomes" id="UP000008281">
    <property type="component" value="Unassembled WGS sequence"/>
</dbReference>
<reference evidence="1" key="1">
    <citation type="submission" date="2007-07" db="EMBL/GenBank/DDBJ databases">
        <title>PCAP assembly of the Caenorhabditis remanei genome.</title>
        <authorList>
            <consortium name="The Caenorhabditis remanei Sequencing Consortium"/>
            <person name="Wilson R.K."/>
        </authorList>
    </citation>
    <scope>NUCLEOTIDE SEQUENCE [LARGE SCALE GENOMIC DNA]</scope>
    <source>
        <strain evidence="1">PB4641</strain>
    </source>
</reference>
<name>E3LZC0_CAERE</name>
<dbReference type="HOGENOM" id="CLU_2111158_0_0_1"/>
<dbReference type="EMBL" id="DS268419">
    <property type="protein sequence ID" value="EFO86576.1"/>
    <property type="molecule type" value="Genomic_DNA"/>
</dbReference>
<protein>
    <submittedName>
        <fullName evidence="1">Uncharacterized protein</fullName>
    </submittedName>
</protein>
<evidence type="ECO:0000313" key="1">
    <source>
        <dbReference type="EMBL" id="EFO86576.1"/>
    </source>
</evidence>
<evidence type="ECO:0000313" key="2">
    <source>
        <dbReference type="Proteomes" id="UP000008281"/>
    </source>
</evidence>
<accession>E3LZC0</accession>
<keyword evidence="2" id="KW-1185">Reference proteome</keyword>
<gene>
    <name evidence="1" type="ORF">CRE_04598</name>
</gene>
<organism evidence="2">
    <name type="scientific">Caenorhabditis remanei</name>
    <name type="common">Caenorhabditis vulgaris</name>
    <dbReference type="NCBI Taxonomy" id="31234"/>
    <lineage>
        <taxon>Eukaryota</taxon>
        <taxon>Metazoa</taxon>
        <taxon>Ecdysozoa</taxon>
        <taxon>Nematoda</taxon>
        <taxon>Chromadorea</taxon>
        <taxon>Rhabditida</taxon>
        <taxon>Rhabditina</taxon>
        <taxon>Rhabditomorpha</taxon>
        <taxon>Rhabditoidea</taxon>
        <taxon>Rhabditidae</taxon>
        <taxon>Peloderinae</taxon>
        <taxon>Caenorhabditis</taxon>
    </lineage>
</organism>
<dbReference type="InParanoid" id="E3LZC0"/>
<proteinExistence type="predicted"/>